<accession>A0A069S8Q2</accession>
<dbReference type="PATRIC" id="fig|1339352.3.peg.3197"/>
<reference evidence="2 3" key="1">
    <citation type="submission" date="2014-04" db="EMBL/GenBank/DDBJ databases">
        <authorList>
            <person name="Sears C."/>
            <person name="Carroll K."/>
            <person name="Sack B.R."/>
            <person name="Qadri F."/>
            <person name="Myers L.L."/>
            <person name="Chung G.-T."/>
            <person name="Escheverria P."/>
            <person name="Fraser C.M."/>
            <person name="Sadzewicz L."/>
            <person name="Shefchek K.A."/>
            <person name="Tallon L."/>
            <person name="Das S.P."/>
            <person name="Daugherty S."/>
            <person name="Mongodin E.F."/>
        </authorList>
    </citation>
    <scope>NUCLEOTIDE SEQUENCE [LARGE SCALE GENOMIC DNA]</scope>
    <source>
        <strain evidence="2 3">3975 RP4</strain>
    </source>
</reference>
<evidence type="ECO:0000313" key="2">
    <source>
        <dbReference type="EMBL" id="KDS47875.1"/>
    </source>
</evidence>
<name>A0A069S8Q2_PHOVU</name>
<dbReference type="NCBIfam" id="NF033520">
    <property type="entry name" value="transpos_IS982"/>
    <property type="match status" value="1"/>
</dbReference>
<gene>
    <name evidence="2" type="ORF">M099_3371</name>
</gene>
<comment type="caution">
    <text evidence="2">The sequence shown here is derived from an EMBL/GenBank/DDBJ whole genome shotgun (WGS) entry which is preliminary data.</text>
</comment>
<dbReference type="InterPro" id="IPR025668">
    <property type="entry name" value="Tnp_DDE_dom"/>
</dbReference>
<organism evidence="2 3">
    <name type="scientific">Phocaeicola vulgatus str. 3975 RP4</name>
    <dbReference type="NCBI Taxonomy" id="1339352"/>
    <lineage>
        <taxon>Bacteria</taxon>
        <taxon>Pseudomonadati</taxon>
        <taxon>Bacteroidota</taxon>
        <taxon>Bacteroidia</taxon>
        <taxon>Bacteroidales</taxon>
        <taxon>Bacteroidaceae</taxon>
        <taxon>Phocaeicola</taxon>
    </lineage>
</organism>
<evidence type="ECO:0000259" key="1">
    <source>
        <dbReference type="Pfam" id="PF13612"/>
    </source>
</evidence>
<sequence length="197" mass="23337">MFPKSKVTEIYCMTDDFCKEFSFQQEKYMIEDKKIGHRNKPNRMSDAEMMVILILFHSGGFRCFKHYYKEYVCKHLEHLFPHRVSYNRFVELEKEVLLLMTIFIKKVLLETCTGISFVDSPPLRVCRNQRILIHKTFEGLAERGRCSMGWFFGFKLHLIINDKGEILNFMFTPGNVDDREPLKQGKFLENIKGKLCA</sequence>
<dbReference type="Proteomes" id="UP000027661">
    <property type="component" value="Unassembled WGS sequence"/>
</dbReference>
<feature type="domain" description="Transposase DDE" evidence="1">
    <location>
        <begin position="111"/>
        <end position="196"/>
    </location>
</feature>
<dbReference type="Pfam" id="PF13612">
    <property type="entry name" value="DDE_Tnp_1_3"/>
    <property type="match status" value="1"/>
</dbReference>
<proteinExistence type="predicted"/>
<dbReference type="EMBL" id="JNHM01000090">
    <property type="protein sequence ID" value="KDS47875.1"/>
    <property type="molecule type" value="Genomic_DNA"/>
</dbReference>
<protein>
    <submittedName>
        <fullName evidence="2">Transposase DDE domain protein</fullName>
    </submittedName>
</protein>
<evidence type="ECO:0000313" key="3">
    <source>
        <dbReference type="Proteomes" id="UP000027661"/>
    </source>
</evidence>
<dbReference type="AlphaFoldDB" id="A0A069S8Q2"/>